<gene>
    <name evidence="3" type="ORF">PMIN01_01392</name>
</gene>
<dbReference type="Proteomes" id="UP000756921">
    <property type="component" value="Unassembled WGS sequence"/>
</dbReference>
<dbReference type="PANTHER" id="PTHR43708:SF1">
    <property type="entry name" value="GALACTOSE_LACTOSE METABOLISM REGULATORY PROTEIN GAL80"/>
    <property type="match status" value="1"/>
</dbReference>
<dbReference type="Gene3D" id="3.40.50.720">
    <property type="entry name" value="NAD(P)-binding Rossmann-like Domain"/>
    <property type="match status" value="1"/>
</dbReference>
<evidence type="ECO:0000313" key="4">
    <source>
        <dbReference type="Proteomes" id="UP000756921"/>
    </source>
</evidence>
<reference evidence="3" key="1">
    <citation type="journal article" date="2020" name="Mol. Plant Microbe Interact.">
        <title>Genome Sequence of the Biocontrol Agent Coniothyrium minitans strain Conio (IMI 134523).</title>
        <authorList>
            <person name="Patel D."/>
            <person name="Shittu T.A."/>
            <person name="Baroncelli R."/>
            <person name="Muthumeenakshi S."/>
            <person name="Osborne T.H."/>
            <person name="Janganan T.K."/>
            <person name="Sreenivasaprasad S."/>
        </authorList>
    </citation>
    <scope>NUCLEOTIDE SEQUENCE</scope>
    <source>
        <strain evidence="3">Conio</strain>
    </source>
</reference>
<evidence type="ECO:0000259" key="2">
    <source>
        <dbReference type="Pfam" id="PF22685"/>
    </source>
</evidence>
<dbReference type="InterPro" id="IPR000683">
    <property type="entry name" value="Gfo/Idh/MocA-like_OxRdtase_N"/>
</dbReference>
<sequence length="389" mass="42028">MTAAPTPLRTALIGLSSTATTSWASAAHLPGLLSPTGRSKLPITALLNSSVSAARSAIQTYALPPDTKAYGSPEDLANDPDVDLVICNTRVDRHFATILPSVRKGKDVFVEWPIAARLEDVEALVGEARRSGSRVAVGLQRRWAPPVVKLREVVRDGVGGKTLGRILSVDVRAFGGTIDRDVVPEGLAYFLDRKVGGNVVVIGNGHRGVIDTVLSVVGDVEPSSVHSQLQLQRPDVRVRDPSTNEIITTVQSDVPDLISLNGTLQPSSATLSYLFRRGQPFPGTPALTWTINLEHGELRFLSHSGLNLETGDPATIHVHWFDSNEVEEVKWDWNAEQAALPPSARNVISTLVAFADRKAPGDGWVSLEDAASRARLIEGFLDEWEKSQK</sequence>
<dbReference type="Pfam" id="PF01408">
    <property type="entry name" value="GFO_IDH_MocA"/>
    <property type="match status" value="1"/>
</dbReference>
<name>A0A9P6GV66_9PLEO</name>
<dbReference type="GO" id="GO:0000166">
    <property type="term" value="F:nucleotide binding"/>
    <property type="evidence" value="ECO:0007669"/>
    <property type="project" value="InterPro"/>
</dbReference>
<dbReference type="EMBL" id="WJXW01000001">
    <property type="protein sequence ID" value="KAF9741853.1"/>
    <property type="molecule type" value="Genomic_DNA"/>
</dbReference>
<dbReference type="InterPro" id="IPR036291">
    <property type="entry name" value="NAD(P)-bd_dom_sf"/>
</dbReference>
<dbReference type="Pfam" id="PF22685">
    <property type="entry name" value="Gal80p_C-like"/>
    <property type="match status" value="1"/>
</dbReference>
<feature type="domain" description="Gfo/Idh/MocA-like oxidoreductase N-terminal" evidence="1">
    <location>
        <begin position="9"/>
        <end position="138"/>
    </location>
</feature>
<dbReference type="InterPro" id="IPR055080">
    <property type="entry name" value="Gal80p-like_C"/>
</dbReference>
<evidence type="ECO:0000313" key="3">
    <source>
        <dbReference type="EMBL" id="KAF9741853.1"/>
    </source>
</evidence>
<dbReference type="AlphaFoldDB" id="A0A9P6GV66"/>
<dbReference type="SUPFAM" id="SSF51735">
    <property type="entry name" value="NAD(P)-binding Rossmann-fold domains"/>
    <property type="match status" value="1"/>
</dbReference>
<protein>
    <submittedName>
        <fullName evidence="3">Oxidoreductase family protein</fullName>
    </submittedName>
</protein>
<dbReference type="Gene3D" id="3.30.360.10">
    <property type="entry name" value="Dihydrodipicolinate Reductase, domain 2"/>
    <property type="match status" value="1"/>
</dbReference>
<proteinExistence type="predicted"/>
<feature type="domain" description="Gal80p-like C-terminal" evidence="2">
    <location>
        <begin position="146"/>
        <end position="299"/>
    </location>
</feature>
<evidence type="ECO:0000259" key="1">
    <source>
        <dbReference type="Pfam" id="PF01408"/>
    </source>
</evidence>
<keyword evidence="4" id="KW-1185">Reference proteome</keyword>
<dbReference type="OrthoDB" id="446809at2759"/>
<comment type="caution">
    <text evidence="3">The sequence shown here is derived from an EMBL/GenBank/DDBJ whole genome shotgun (WGS) entry which is preliminary data.</text>
</comment>
<dbReference type="SUPFAM" id="SSF55347">
    <property type="entry name" value="Glyceraldehyde-3-phosphate dehydrogenase-like, C-terminal domain"/>
    <property type="match status" value="1"/>
</dbReference>
<dbReference type="InterPro" id="IPR051317">
    <property type="entry name" value="Gfo/Idh/MocA_oxidoreduct"/>
</dbReference>
<dbReference type="PANTHER" id="PTHR43708">
    <property type="entry name" value="CONSERVED EXPRESSED OXIDOREDUCTASE (EUROFUNG)"/>
    <property type="match status" value="1"/>
</dbReference>
<accession>A0A9P6GV66</accession>
<organism evidence="3 4">
    <name type="scientific">Paraphaeosphaeria minitans</name>
    <dbReference type="NCBI Taxonomy" id="565426"/>
    <lineage>
        <taxon>Eukaryota</taxon>
        <taxon>Fungi</taxon>
        <taxon>Dikarya</taxon>
        <taxon>Ascomycota</taxon>
        <taxon>Pezizomycotina</taxon>
        <taxon>Dothideomycetes</taxon>
        <taxon>Pleosporomycetidae</taxon>
        <taxon>Pleosporales</taxon>
        <taxon>Massarineae</taxon>
        <taxon>Didymosphaeriaceae</taxon>
        <taxon>Paraphaeosphaeria</taxon>
    </lineage>
</organism>